<keyword evidence="1" id="KW-0812">Transmembrane</keyword>
<accession>A0ABV2SKG3</accession>
<feature type="transmembrane region" description="Helical" evidence="1">
    <location>
        <begin position="97"/>
        <end position="114"/>
    </location>
</feature>
<gene>
    <name evidence="2" type="ORF">V5J35_003447</name>
</gene>
<keyword evidence="1" id="KW-0472">Membrane</keyword>
<evidence type="ECO:0000313" key="2">
    <source>
        <dbReference type="EMBL" id="MET4758255.1"/>
    </source>
</evidence>
<keyword evidence="3" id="KW-1185">Reference proteome</keyword>
<protein>
    <recommendedName>
        <fullName evidence="4">Metal-dependent hydrolase</fullName>
    </recommendedName>
</protein>
<dbReference type="Proteomes" id="UP001549366">
    <property type="component" value="Unassembled WGS sequence"/>
</dbReference>
<evidence type="ECO:0000256" key="1">
    <source>
        <dbReference type="SAM" id="Phobius"/>
    </source>
</evidence>
<dbReference type="RefSeq" id="WP_354008356.1">
    <property type="nucleotide sequence ID" value="NZ_JBEWTA010000001.1"/>
</dbReference>
<reference evidence="2 3" key="1">
    <citation type="submission" date="2024-06" db="EMBL/GenBank/DDBJ databases">
        <title>Genomic Encyclopedia of Type Strains, Phase V (KMG-V): Genome sequencing to study the core and pangenomes of soil and plant-associated prokaryotes.</title>
        <authorList>
            <person name="Whitman W."/>
        </authorList>
    </citation>
    <scope>NUCLEOTIDE SEQUENCE [LARGE SCALE GENOMIC DNA]</scope>
    <source>
        <strain evidence="2 3">NE40</strain>
    </source>
</reference>
<comment type="caution">
    <text evidence="2">The sequence shown here is derived from an EMBL/GenBank/DDBJ whole genome shotgun (WGS) entry which is preliminary data.</text>
</comment>
<evidence type="ECO:0000313" key="3">
    <source>
        <dbReference type="Proteomes" id="UP001549366"/>
    </source>
</evidence>
<organism evidence="2 3">
    <name type="scientific">Endozoicomonas lisbonensis</name>
    <dbReference type="NCBI Taxonomy" id="3120522"/>
    <lineage>
        <taxon>Bacteria</taxon>
        <taxon>Pseudomonadati</taxon>
        <taxon>Pseudomonadota</taxon>
        <taxon>Gammaproteobacteria</taxon>
        <taxon>Oceanospirillales</taxon>
        <taxon>Endozoicomonadaceae</taxon>
        <taxon>Endozoicomonas</taxon>
    </lineage>
</organism>
<name>A0ABV2SKG3_9GAMM</name>
<keyword evidence="1" id="KW-1133">Transmembrane helix</keyword>
<proteinExistence type="predicted"/>
<evidence type="ECO:0008006" key="4">
    <source>
        <dbReference type="Google" id="ProtNLM"/>
    </source>
</evidence>
<feature type="transmembrane region" description="Helical" evidence="1">
    <location>
        <begin position="120"/>
        <end position="137"/>
    </location>
</feature>
<dbReference type="EMBL" id="JBEWTB010000002">
    <property type="protein sequence ID" value="MET4758255.1"/>
    <property type="molecule type" value="Genomic_DNA"/>
</dbReference>
<sequence length="176" mass="19172">MIAQWKDPLLFLAGLMAGVRWPDWDFLIPGLSHRSGLTHSILLPLVVYFMALPAIAAGLSLGIALHLSSDIQPKAWTGGALIKFPVLGSIGKKLSPLWLFINIVGCIGIMAASLDIEPHFAQLIMLMVTSAGTFWYFSREEKKRLIPLTTLAASGLLVHSFRSGLLTLSAVTQFFV</sequence>
<feature type="transmembrane region" description="Helical" evidence="1">
    <location>
        <begin position="46"/>
        <end position="67"/>
    </location>
</feature>